<proteinExistence type="predicted"/>
<dbReference type="Pfam" id="PF13302">
    <property type="entry name" value="Acetyltransf_3"/>
    <property type="match status" value="1"/>
</dbReference>
<comment type="caution">
    <text evidence="3">The sequence shown here is derived from an EMBL/GenBank/DDBJ whole genome shotgun (WGS) entry which is preliminary data.</text>
</comment>
<evidence type="ECO:0000313" key="4">
    <source>
        <dbReference type="Proteomes" id="UP001501470"/>
    </source>
</evidence>
<dbReference type="SUPFAM" id="SSF55729">
    <property type="entry name" value="Acyl-CoA N-acyltransferases (Nat)"/>
    <property type="match status" value="1"/>
</dbReference>
<evidence type="ECO:0000259" key="2">
    <source>
        <dbReference type="PROSITE" id="PS51186"/>
    </source>
</evidence>
<protein>
    <submittedName>
        <fullName evidence="3">GNAT family protein</fullName>
    </submittedName>
</protein>
<feature type="compositionally biased region" description="Low complexity" evidence="1">
    <location>
        <begin position="179"/>
        <end position="195"/>
    </location>
</feature>
<evidence type="ECO:0000256" key="1">
    <source>
        <dbReference type="SAM" id="MobiDB-lite"/>
    </source>
</evidence>
<organism evidence="3 4">
    <name type="scientific">Dactylosporangium maewongense</name>
    <dbReference type="NCBI Taxonomy" id="634393"/>
    <lineage>
        <taxon>Bacteria</taxon>
        <taxon>Bacillati</taxon>
        <taxon>Actinomycetota</taxon>
        <taxon>Actinomycetes</taxon>
        <taxon>Micromonosporales</taxon>
        <taxon>Micromonosporaceae</taxon>
        <taxon>Dactylosporangium</taxon>
    </lineage>
</organism>
<feature type="domain" description="N-acetyltransferase" evidence="2">
    <location>
        <begin position="10"/>
        <end position="171"/>
    </location>
</feature>
<gene>
    <name evidence="3" type="ORF">GCM10009827_049820</name>
</gene>
<dbReference type="InterPro" id="IPR016181">
    <property type="entry name" value="Acyl_CoA_acyltransferase"/>
</dbReference>
<reference evidence="4" key="1">
    <citation type="journal article" date="2019" name="Int. J. Syst. Evol. Microbiol.">
        <title>The Global Catalogue of Microorganisms (GCM) 10K type strain sequencing project: providing services to taxonomists for standard genome sequencing and annotation.</title>
        <authorList>
            <consortium name="The Broad Institute Genomics Platform"/>
            <consortium name="The Broad Institute Genome Sequencing Center for Infectious Disease"/>
            <person name="Wu L."/>
            <person name="Ma J."/>
        </authorList>
    </citation>
    <scope>NUCLEOTIDE SEQUENCE [LARGE SCALE GENOMIC DNA]</scope>
    <source>
        <strain evidence="4">JCM 15933</strain>
    </source>
</reference>
<dbReference type="RefSeq" id="WP_344504484.1">
    <property type="nucleotide sequence ID" value="NZ_BAAAQD010000010.1"/>
</dbReference>
<keyword evidence="4" id="KW-1185">Reference proteome</keyword>
<sequence length="203" mass="22096">MFSVALTEAAQLRPLEPWQAGEFLAHMDRARQTVDPWIPWAGVSTDLETARATLQRYADLAARDAGRLFGIWLDGTLVGGTMFVAFDAQAGTCEIGCWLEPAGQKRGLITMAVRVLIDWAVNTRGIHRVEWRCRTDNTASSAVARRLGMRRDGVLREVHPYKGIRHDLEIWSLLASDGFSSDGPSGPPSNEGSADGSEDGSGA</sequence>
<dbReference type="Gene3D" id="3.40.630.30">
    <property type="match status" value="1"/>
</dbReference>
<dbReference type="PANTHER" id="PTHR43441">
    <property type="entry name" value="RIBOSOMAL-PROTEIN-SERINE ACETYLTRANSFERASE"/>
    <property type="match status" value="1"/>
</dbReference>
<dbReference type="InterPro" id="IPR000182">
    <property type="entry name" value="GNAT_dom"/>
</dbReference>
<accession>A0ABP4LLM6</accession>
<dbReference type="InterPro" id="IPR051908">
    <property type="entry name" value="Ribosomal_N-acetyltransferase"/>
</dbReference>
<dbReference type="PANTHER" id="PTHR43441:SF10">
    <property type="entry name" value="ACETYLTRANSFERASE"/>
    <property type="match status" value="1"/>
</dbReference>
<dbReference type="PROSITE" id="PS51186">
    <property type="entry name" value="GNAT"/>
    <property type="match status" value="1"/>
</dbReference>
<evidence type="ECO:0000313" key="3">
    <source>
        <dbReference type="EMBL" id="GAA1526949.1"/>
    </source>
</evidence>
<dbReference type="Proteomes" id="UP001501470">
    <property type="component" value="Unassembled WGS sequence"/>
</dbReference>
<dbReference type="EMBL" id="BAAAQD010000010">
    <property type="protein sequence ID" value="GAA1526949.1"/>
    <property type="molecule type" value="Genomic_DNA"/>
</dbReference>
<name>A0ABP4LLM6_9ACTN</name>
<feature type="region of interest" description="Disordered" evidence="1">
    <location>
        <begin position="179"/>
        <end position="203"/>
    </location>
</feature>